<dbReference type="SUPFAM" id="SSF51430">
    <property type="entry name" value="NAD(P)-linked oxidoreductase"/>
    <property type="match status" value="1"/>
</dbReference>
<evidence type="ECO:0000313" key="4">
    <source>
        <dbReference type="Proteomes" id="UP000001880"/>
    </source>
</evidence>
<dbReference type="PANTHER" id="PTHR43625">
    <property type="entry name" value="AFLATOXIN B1 ALDEHYDE REDUCTASE"/>
    <property type="match status" value="1"/>
</dbReference>
<dbReference type="KEGG" id="hoh:Hoch_5332"/>
<gene>
    <name evidence="3" type="ordered locus">Hoch_5332</name>
</gene>
<dbReference type="RefSeq" id="WP_012830409.1">
    <property type="nucleotide sequence ID" value="NC_013440.1"/>
</dbReference>
<dbReference type="InterPro" id="IPR050791">
    <property type="entry name" value="Aldo-Keto_reductase"/>
</dbReference>
<dbReference type="HOGENOM" id="CLU_023205_2_1_7"/>
<evidence type="ECO:0000256" key="1">
    <source>
        <dbReference type="ARBA" id="ARBA00023002"/>
    </source>
</evidence>
<dbReference type="STRING" id="502025.Hoch_5332"/>
<dbReference type="AlphaFoldDB" id="D0LXR2"/>
<dbReference type="CDD" id="cd19088">
    <property type="entry name" value="AKR_AKR13B1"/>
    <property type="match status" value="1"/>
</dbReference>
<protein>
    <submittedName>
        <fullName evidence="3">Aldo/keto reductase</fullName>
    </submittedName>
</protein>
<feature type="domain" description="NADP-dependent oxidoreductase" evidence="2">
    <location>
        <begin position="16"/>
        <end position="281"/>
    </location>
</feature>
<dbReference type="Proteomes" id="UP000001880">
    <property type="component" value="Chromosome"/>
</dbReference>
<dbReference type="eggNOG" id="COG0667">
    <property type="taxonomic scope" value="Bacteria"/>
</dbReference>
<dbReference type="EMBL" id="CP001804">
    <property type="protein sequence ID" value="ACY17817.1"/>
    <property type="molecule type" value="Genomic_DNA"/>
</dbReference>
<sequence length="291" mass="30765">MKTRKLGPEGVEVSAIGLGGMPMSLQGRPDEAHCIAVIHAALDAGITLIDTADVYCIDNDDIGHNERLIAKALAAWPTAEVFIATKGGLERPGGAWVSNGHPEHLRAACERSLNALGVERIDLYQLHAPDASVPFSDSVGALADLQRAGKIAHIGLSNVDVAQIREAQDIATIASVQNRCNLFDTDAFENGVVAYCQAQNIAFLPHSPVGGHRGHSRLDQHEGLSHLAARLDITPYELALAYLLALSPVVIPIPGASKTSSVESSARAADIALDDAVQAELARMFPNTELA</sequence>
<dbReference type="InterPro" id="IPR036812">
    <property type="entry name" value="NAD(P)_OxRdtase_dom_sf"/>
</dbReference>
<dbReference type="GO" id="GO:0005737">
    <property type="term" value="C:cytoplasm"/>
    <property type="evidence" value="ECO:0007669"/>
    <property type="project" value="TreeGrafter"/>
</dbReference>
<name>D0LXR2_HALO1</name>
<accession>D0LXR2</accession>
<dbReference type="OrthoDB" id="5328358at2"/>
<reference evidence="3 4" key="1">
    <citation type="journal article" date="2010" name="Stand. Genomic Sci.">
        <title>Complete genome sequence of Haliangium ochraceum type strain (SMP-2).</title>
        <authorList>
            <consortium name="US DOE Joint Genome Institute (JGI-PGF)"/>
            <person name="Ivanova N."/>
            <person name="Daum C."/>
            <person name="Lang E."/>
            <person name="Abt B."/>
            <person name="Kopitz M."/>
            <person name="Saunders E."/>
            <person name="Lapidus A."/>
            <person name="Lucas S."/>
            <person name="Glavina Del Rio T."/>
            <person name="Nolan M."/>
            <person name="Tice H."/>
            <person name="Copeland A."/>
            <person name="Cheng J.F."/>
            <person name="Chen F."/>
            <person name="Bruce D."/>
            <person name="Goodwin L."/>
            <person name="Pitluck S."/>
            <person name="Mavromatis K."/>
            <person name="Pati A."/>
            <person name="Mikhailova N."/>
            <person name="Chen A."/>
            <person name="Palaniappan K."/>
            <person name="Land M."/>
            <person name="Hauser L."/>
            <person name="Chang Y.J."/>
            <person name="Jeffries C.D."/>
            <person name="Detter J.C."/>
            <person name="Brettin T."/>
            <person name="Rohde M."/>
            <person name="Goker M."/>
            <person name="Bristow J."/>
            <person name="Markowitz V."/>
            <person name="Eisen J.A."/>
            <person name="Hugenholtz P."/>
            <person name="Kyrpides N.C."/>
            <person name="Klenk H.P."/>
        </authorList>
    </citation>
    <scope>NUCLEOTIDE SEQUENCE [LARGE SCALE GENOMIC DNA]</scope>
    <source>
        <strain evidence="4">DSM 14365 / CIP 107738 / JCM 11303 / AJ 13395 / SMP-2</strain>
    </source>
</reference>
<dbReference type="PANTHER" id="PTHR43625:SF40">
    <property type="entry name" value="ALDO-KETO REDUCTASE YAKC [NADP(+)]"/>
    <property type="match status" value="1"/>
</dbReference>
<dbReference type="Gene3D" id="3.20.20.100">
    <property type="entry name" value="NADP-dependent oxidoreductase domain"/>
    <property type="match status" value="1"/>
</dbReference>
<keyword evidence="1" id="KW-0560">Oxidoreductase</keyword>
<evidence type="ECO:0000259" key="2">
    <source>
        <dbReference type="Pfam" id="PF00248"/>
    </source>
</evidence>
<organism evidence="3 4">
    <name type="scientific">Haliangium ochraceum (strain DSM 14365 / JCM 11303 / SMP-2)</name>
    <dbReference type="NCBI Taxonomy" id="502025"/>
    <lineage>
        <taxon>Bacteria</taxon>
        <taxon>Pseudomonadati</taxon>
        <taxon>Myxococcota</taxon>
        <taxon>Polyangia</taxon>
        <taxon>Haliangiales</taxon>
        <taxon>Kofleriaceae</taxon>
        <taxon>Haliangium</taxon>
    </lineage>
</organism>
<evidence type="ECO:0000313" key="3">
    <source>
        <dbReference type="EMBL" id="ACY17817.1"/>
    </source>
</evidence>
<dbReference type="GO" id="GO:0016491">
    <property type="term" value="F:oxidoreductase activity"/>
    <property type="evidence" value="ECO:0007669"/>
    <property type="project" value="UniProtKB-KW"/>
</dbReference>
<dbReference type="Pfam" id="PF00248">
    <property type="entry name" value="Aldo_ket_red"/>
    <property type="match status" value="1"/>
</dbReference>
<keyword evidence="4" id="KW-1185">Reference proteome</keyword>
<dbReference type="InterPro" id="IPR023210">
    <property type="entry name" value="NADP_OxRdtase_dom"/>
</dbReference>
<proteinExistence type="predicted"/>